<dbReference type="EMBL" id="JBHTGP010000011">
    <property type="protein sequence ID" value="MFD0686804.1"/>
    <property type="molecule type" value="Genomic_DNA"/>
</dbReference>
<feature type="region of interest" description="Disordered" evidence="1">
    <location>
        <begin position="1"/>
        <end position="43"/>
    </location>
</feature>
<protein>
    <submittedName>
        <fullName evidence="2">Uncharacterized protein</fullName>
    </submittedName>
</protein>
<comment type="caution">
    <text evidence="2">The sequence shown here is derived from an EMBL/GenBank/DDBJ whole genome shotgun (WGS) entry which is preliminary data.</text>
</comment>
<feature type="compositionally biased region" description="Pro residues" evidence="1">
    <location>
        <begin position="16"/>
        <end position="35"/>
    </location>
</feature>
<dbReference type="RefSeq" id="WP_131761564.1">
    <property type="nucleotide sequence ID" value="NZ_CAACUY010000174.1"/>
</dbReference>
<name>A0ABW2XL60_9ACTN</name>
<proteinExistence type="predicted"/>
<evidence type="ECO:0000256" key="1">
    <source>
        <dbReference type="SAM" id="MobiDB-lite"/>
    </source>
</evidence>
<keyword evidence="3" id="KW-1185">Reference proteome</keyword>
<evidence type="ECO:0000313" key="2">
    <source>
        <dbReference type="EMBL" id="MFD0686804.1"/>
    </source>
</evidence>
<accession>A0ABW2XL60</accession>
<sequence length="285" mass="29966">MRSMPGDDRTPWAGGGPPPPGAEPSGPPAPGPVPEGYPSATGGAVRYLPVTAGGEVIGFLWAGEADDAAGFLRRLSATSGFRAPLTWQKRFVEAKQAGLGPLEALRRWAGSPEDPEGGGIAADADEQRAGSLDELRGIANPGHQEAPVPEGPQFTPDGVPLDRSRGWEPLSPLTLDKPGYAFDTDTAVRYLPVVRNGDVVGYLWASETENAADYQRRAHGGPAAFEAGGPWLRRLEDAAREGLPALDALRRWKGAPEDPVGGTIPADAEERTAASLEELKGLARE</sequence>
<evidence type="ECO:0000313" key="3">
    <source>
        <dbReference type="Proteomes" id="UP001597063"/>
    </source>
</evidence>
<dbReference type="Proteomes" id="UP001597063">
    <property type="component" value="Unassembled WGS sequence"/>
</dbReference>
<feature type="compositionally biased region" description="Basic and acidic residues" evidence="1">
    <location>
        <begin position="1"/>
        <end position="10"/>
    </location>
</feature>
<organism evidence="2 3">
    <name type="scientific">Actinomadura fibrosa</name>
    <dbReference type="NCBI Taxonomy" id="111802"/>
    <lineage>
        <taxon>Bacteria</taxon>
        <taxon>Bacillati</taxon>
        <taxon>Actinomycetota</taxon>
        <taxon>Actinomycetes</taxon>
        <taxon>Streptosporangiales</taxon>
        <taxon>Thermomonosporaceae</taxon>
        <taxon>Actinomadura</taxon>
    </lineage>
</organism>
<reference evidence="3" key="1">
    <citation type="journal article" date="2019" name="Int. J. Syst. Evol. Microbiol.">
        <title>The Global Catalogue of Microorganisms (GCM) 10K type strain sequencing project: providing services to taxonomists for standard genome sequencing and annotation.</title>
        <authorList>
            <consortium name="The Broad Institute Genomics Platform"/>
            <consortium name="The Broad Institute Genome Sequencing Center for Infectious Disease"/>
            <person name="Wu L."/>
            <person name="Ma J."/>
        </authorList>
    </citation>
    <scope>NUCLEOTIDE SEQUENCE [LARGE SCALE GENOMIC DNA]</scope>
    <source>
        <strain evidence="3">JCM 9371</strain>
    </source>
</reference>
<gene>
    <name evidence="2" type="ORF">ACFQZM_20060</name>
</gene>